<evidence type="ECO:0000256" key="2">
    <source>
        <dbReference type="ARBA" id="ARBA00010136"/>
    </source>
</evidence>
<evidence type="ECO:0000259" key="15">
    <source>
        <dbReference type="Pfam" id="PF17900"/>
    </source>
</evidence>
<keyword evidence="8 12" id="KW-0482">Metalloprotease</keyword>
<feature type="domain" description="ERAP1-like C-terminal" evidence="14">
    <location>
        <begin position="578"/>
        <end position="891"/>
    </location>
</feature>
<organism evidence="16 17">
    <name type="scientific">Varroa destructor</name>
    <name type="common">Honeybee mite</name>
    <dbReference type="NCBI Taxonomy" id="109461"/>
    <lineage>
        <taxon>Eukaryota</taxon>
        <taxon>Metazoa</taxon>
        <taxon>Ecdysozoa</taxon>
        <taxon>Arthropoda</taxon>
        <taxon>Chelicerata</taxon>
        <taxon>Arachnida</taxon>
        <taxon>Acari</taxon>
        <taxon>Parasitiformes</taxon>
        <taxon>Mesostigmata</taxon>
        <taxon>Gamasina</taxon>
        <taxon>Dermanyssoidea</taxon>
        <taxon>Varroidae</taxon>
        <taxon>Varroa</taxon>
    </lineage>
</organism>
<feature type="domain" description="Peptidase M1 membrane alanine aminopeptidase" evidence="13">
    <location>
        <begin position="279"/>
        <end position="496"/>
    </location>
</feature>
<dbReference type="Gene3D" id="2.60.40.1730">
    <property type="entry name" value="tricorn interacting facor f3 domain"/>
    <property type="match status" value="1"/>
</dbReference>
<dbReference type="InParanoid" id="A0A7M7MDF2"/>
<dbReference type="KEGG" id="vde:111247374"/>
<evidence type="ECO:0000256" key="8">
    <source>
        <dbReference type="ARBA" id="ARBA00023049"/>
    </source>
</evidence>
<dbReference type="GeneID" id="111247374"/>
<keyword evidence="3 12" id="KW-0031">Aminopeptidase</keyword>
<keyword evidence="12" id="KW-0472">Membrane</keyword>
<evidence type="ECO:0000256" key="7">
    <source>
        <dbReference type="ARBA" id="ARBA00022833"/>
    </source>
</evidence>
<dbReference type="EnsemblMetazoa" id="XM_022798178">
    <property type="protein sequence ID" value="XP_022653913"/>
    <property type="gene ID" value="LOC111247374"/>
</dbReference>
<dbReference type="Proteomes" id="UP000594260">
    <property type="component" value="Unplaced"/>
</dbReference>
<dbReference type="PRINTS" id="PR00756">
    <property type="entry name" value="ALADIPTASE"/>
</dbReference>
<dbReference type="GO" id="GO:0070006">
    <property type="term" value="F:metalloaminopeptidase activity"/>
    <property type="evidence" value="ECO:0007669"/>
    <property type="project" value="TreeGrafter"/>
</dbReference>
<evidence type="ECO:0000256" key="12">
    <source>
        <dbReference type="RuleBase" id="RU364040"/>
    </source>
</evidence>
<evidence type="ECO:0000256" key="3">
    <source>
        <dbReference type="ARBA" id="ARBA00022438"/>
    </source>
</evidence>
<dbReference type="PANTHER" id="PTHR11533:SF174">
    <property type="entry name" value="PUROMYCIN-SENSITIVE AMINOPEPTIDASE-RELATED"/>
    <property type="match status" value="1"/>
</dbReference>
<dbReference type="Pfam" id="PF11838">
    <property type="entry name" value="ERAP1_C"/>
    <property type="match status" value="1"/>
</dbReference>
<dbReference type="Gene3D" id="1.25.50.20">
    <property type="match status" value="1"/>
</dbReference>
<dbReference type="EC" id="3.4.11.-" evidence="12"/>
<dbReference type="RefSeq" id="XP_022653913.1">
    <property type="nucleotide sequence ID" value="XM_022798178.1"/>
</dbReference>
<dbReference type="Gene3D" id="1.10.390.10">
    <property type="entry name" value="Neutral Protease Domain 2"/>
    <property type="match status" value="1"/>
</dbReference>
<accession>A0A7M7MDF2</accession>
<dbReference type="InterPro" id="IPR045357">
    <property type="entry name" value="Aminopeptidase_N-like_N"/>
</dbReference>
<dbReference type="GO" id="GO:0008270">
    <property type="term" value="F:zinc ion binding"/>
    <property type="evidence" value="ECO:0007669"/>
    <property type="project" value="UniProtKB-UniRule"/>
</dbReference>
<keyword evidence="12" id="KW-0812">Transmembrane</keyword>
<feature type="site" description="Transition state stabilizer" evidence="11">
    <location>
        <position position="437"/>
    </location>
</feature>
<feature type="active site" description="Proton acceptor" evidence="9">
    <location>
        <position position="352"/>
    </location>
</feature>
<dbReference type="SUPFAM" id="SSF63737">
    <property type="entry name" value="Leukotriene A4 hydrolase N-terminal domain"/>
    <property type="match status" value="1"/>
</dbReference>
<proteinExistence type="inferred from homology"/>
<dbReference type="InterPro" id="IPR001930">
    <property type="entry name" value="Peptidase_M1"/>
</dbReference>
<feature type="binding site" evidence="10">
    <location>
        <position position="374"/>
    </location>
    <ligand>
        <name>Zn(2+)</name>
        <dbReference type="ChEBI" id="CHEBI:29105"/>
        <note>catalytic</note>
    </ligand>
</feature>
<dbReference type="FunFam" id="1.25.50.20:FF:000002">
    <property type="entry name" value="Aminopeptidase"/>
    <property type="match status" value="1"/>
</dbReference>
<feature type="domain" description="Aminopeptidase N-like N-terminal" evidence="15">
    <location>
        <begin position="58"/>
        <end position="244"/>
    </location>
</feature>
<dbReference type="GO" id="GO:0043171">
    <property type="term" value="P:peptide catabolic process"/>
    <property type="evidence" value="ECO:0007669"/>
    <property type="project" value="TreeGrafter"/>
</dbReference>
<evidence type="ECO:0000313" key="16">
    <source>
        <dbReference type="EnsemblMetazoa" id="XP_022653913"/>
    </source>
</evidence>
<feature type="transmembrane region" description="Helical" evidence="12">
    <location>
        <begin position="9"/>
        <end position="29"/>
    </location>
</feature>
<dbReference type="GO" id="GO:0005737">
    <property type="term" value="C:cytoplasm"/>
    <property type="evidence" value="ECO:0007669"/>
    <property type="project" value="TreeGrafter"/>
</dbReference>
<dbReference type="GO" id="GO:0042277">
    <property type="term" value="F:peptide binding"/>
    <property type="evidence" value="ECO:0007669"/>
    <property type="project" value="TreeGrafter"/>
</dbReference>
<dbReference type="FunCoup" id="A0A7M7MDF2">
    <property type="interactions" value="1554"/>
</dbReference>
<name>A0A7M7MDF2_VARDE</name>
<dbReference type="GO" id="GO:0006508">
    <property type="term" value="P:proteolysis"/>
    <property type="evidence" value="ECO:0007669"/>
    <property type="project" value="UniProtKB-KW"/>
</dbReference>
<evidence type="ECO:0000256" key="5">
    <source>
        <dbReference type="ARBA" id="ARBA00022723"/>
    </source>
</evidence>
<comment type="similarity">
    <text evidence="2 12">Belongs to the peptidase M1 family.</text>
</comment>
<evidence type="ECO:0000256" key="4">
    <source>
        <dbReference type="ARBA" id="ARBA00022670"/>
    </source>
</evidence>
<comment type="subcellular location">
    <subcellularLocation>
        <location evidence="1">Cell membrane</location>
        <topology evidence="1">Lipid-anchor</topology>
        <topology evidence="1">GPI-anchor</topology>
    </subcellularLocation>
</comment>
<protein>
    <recommendedName>
        <fullName evidence="12">Aminopeptidase</fullName>
        <ecNumber evidence="12">3.4.11.-</ecNumber>
    </recommendedName>
</protein>
<sequence length="920" mass="104071">MPSPTVTRICAMVTVGLCLIVAFTLMFVFTARSGGNSGTSSASVKYKTFTRLPRNVLPVSYNITLKPDLNRFVFDGSVSIAIKVNEVSRTIKLDSQELDIKNPTFTVTSTGEVLRPIKVQTLADEERLEFVFDEDLPLGNNQFHCDFHGKLDDSLRGFYRSKGKNQRGEDSYAAVSHFEPIDAHRAFPCWDEPALKATFNMTLIVQKDLLALSNTRPIAESPYEMDQSWKVVRFETTPKMSTYLVAAVVGHHDYVEDYTKSNVRVRVYTSLGKREQGRYALHTAVKSLDFLEEYFNVSYPLSKADLVAVADFAAGAMENWGLITCRETTVLYDPMNSSTNIKQNVATVVTHELGHMWFGNLVTMEWWTYLWLNEGFAKFMESLTTDHIYPDYDMWTQFVAETLNVGLNLDSLDSSHPVEVIVEHPAMVEEIFDNIAYEKGASIIRMLNSHLGADKFRAGMQLYLNRHKYSNTLSSDLWKALEEVSSVRVESVMNSWVKQVGFPVIQVTALYKGDNIVLNLRQNKFYSQVDNPKRNEPQPLWKVPIPIAWGGNSTGETKILLEAQETEVTLEGAVNASWIQVNHGAVSFFRTMYSREMLAGLLDAVKSKTLSAENRFILHADLFALVQSGYRNTTELLEFTKAYENETDFSTWNSVAILLSKMSLLLGDDVELVGKLHKFGAKLFRNIFKSVGWDTKPGEKHTTALLRTVVLSMLVTFNDAEILAEARTRFNAYVDGRRILSADIRSPVYHAVAKTVDSTSWAQLIKLHKEANLQEEAERILIALGDVPTPEYIQKVLNFADSSEVRAQDAISVIASVSTSAQGRDLAWKHYQANHKRYSKRYNSGFLISRLIKGVTENFKTFEKAKEVEQFFANRAIPGTELTIKQTIESIISNAKWLQRDQKVIEEFLRRHGAVNETSR</sequence>
<dbReference type="CDD" id="cd09601">
    <property type="entry name" value="M1_APN-Q_like"/>
    <property type="match status" value="1"/>
</dbReference>
<dbReference type="InterPro" id="IPR042097">
    <property type="entry name" value="Aminopeptidase_N-like_N_sf"/>
</dbReference>
<dbReference type="SUPFAM" id="SSF55486">
    <property type="entry name" value="Metalloproteases ('zincins'), catalytic domain"/>
    <property type="match status" value="1"/>
</dbReference>
<keyword evidence="5 10" id="KW-0479">Metal-binding</keyword>
<dbReference type="InterPro" id="IPR024571">
    <property type="entry name" value="ERAP1-like_C_dom"/>
</dbReference>
<evidence type="ECO:0000256" key="11">
    <source>
        <dbReference type="PIRSR" id="PIRSR634016-4"/>
    </source>
</evidence>
<evidence type="ECO:0000313" key="17">
    <source>
        <dbReference type="Proteomes" id="UP000594260"/>
    </source>
</evidence>
<comment type="cofactor">
    <cofactor evidence="10 12">
        <name>Zn(2+)</name>
        <dbReference type="ChEBI" id="CHEBI:29105"/>
    </cofactor>
    <text evidence="10 12">Binds 1 zinc ion per subunit.</text>
</comment>
<evidence type="ECO:0000259" key="13">
    <source>
        <dbReference type="Pfam" id="PF01433"/>
    </source>
</evidence>
<dbReference type="OMA" id="MMEYVAI"/>
<dbReference type="OrthoDB" id="275509at2759"/>
<dbReference type="Pfam" id="PF01433">
    <property type="entry name" value="Peptidase_M1"/>
    <property type="match status" value="1"/>
</dbReference>
<evidence type="ECO:0000259" key="14">
    <source>
        <dbReference type="Pfam" id="PF11838"/>
    </source>
</evidence>
<reference evidence="16" key="1">
    <citation type="submission" date="2021-01" db="UniProtKB">
        <authorList>
            <consortium name="EnsemblMetazoa"/>
        </authorList>
    </citation>
    <scope>IDENTIFICATION</scope>
</reference>
<dbReference type="InterPro" id="IPR014782">
    <property type="entry name" value="Peptidase_M1_dom"/>
</dbReference>
<dbReference type="Pfam" id="PF17900">
    <property type="entry name" value="Peptidase_M1_N"/>
    <property type="match status" value="1"/>
</dbReference>
<keyword evidence="7 10" id="KW-0862">Zinc</keyword>
<evidence type="ECO:0000256" key="10">
    <source>
        <dbReference type="PIRSR" id="PIRSR634016-3"/>
    </source>
</evidence>
<evidence type="ECO:0000256" key="6">
    <source>
        <dbReference type="ARBA" id="ARBA00022801"/>
    </source>
</evidence>
<keyword evidence="12" id="KW-1133">Transmembrane helix</keyword>
<dbReference type="InterPro" id="IPR050344">
    <property type="entry name" value="Peptidase_M1_aminopeptidases"/>
</dbReference>
<dbReference type="FunFam" id="1.10.390.10:FF:000001">
    <property type="entry name" value="Aminopeptidase"/>
    <property type="match status" value="1"/>
</dbReference>
<evidence type="ECO:0000256" key="9">
    <source>
        <dbReference type="PIRSR" id="PIRSR634016-1"/>
    </source>
</evidence>
<feature type="binding site" evidence="10">
    <location>
        <position position="351"/>
    </location>
    <ligand>
        <name>Zn(2+)</name>
        <dbReference type="ChEBI" id="CHEBI:29105"/>
        <note>catalytic</note>
    </ligand>
</feature>
<dbReference type="FunFam" id="2.60.40.1730:FF:000002">
    <property type="entry name" value="Aminopeptidase"/>
    <property type="match status" value="1"/>
</dbReference>
<dbReference type="AlphaFoldDB" id="A0A7M7MDF2"/>
<keyword evidence="4 12" id="KW-0645">Protease</keyword>
<feature type="binding site" evidence="10">
    <location>
        <position position="355"/>
    </location>
    <ligand>
        <name>Zn(2+)</name>
        <dbReference type="ChEBI" id="CHEBI:29105"/>
        <note>catalytic</note>
    </ligand>
</feature>
<keyword evidence="6 12" id="KW-0378">Hydrolase</keyword>
<keyword evidence="17" id="KW-1185">Reference proteome</keyword>
<evidence type="ECO:0000256" key="1">
    <source>
        <dbReference type="ARBA" id="ARBA00004609"/>
    </source>
</evidence>
<dbReference type="InterPro" id="IPR034016">
    <property type="entry name" value="M1_APN-typ"/>
</dbReference>
<dbReference type="GO" id="GO:0005886">
    <property type="term" value="C:plasma membrane"/>
    <property type="evidence" value="ECO:0007669"/>
    <property type="project" value="UniProtKB-SubCell"/>
</dbReference>
<dbReference type="Gene3D" id="2.60.40.1910">
    <property type="match status" value="1"/>
</dbReference>
<dbReference type="PANTHER" id="PTHR11533">
    <property type="entry name" value="PROTEASE M1 ZINC METALLOPROTEASE"/>
    <property type="match status" value="1"/>
</dbReference>
<dbReference type="InterPro" id="IPR027268">
    <property type="entry name" value="Peptidase_M4/M1_CTD_sf"/>
</dbReference>
<dbReference type="GO" id="GO:0005615">
    <property type="term" value="C:extracellular space"/>
    <property type="evidence" value="ECO:0007669"/>
    <property type="project" value="TreeGrafter"/>
</dbReference>